<dbReference type="SUPFAM" id="SSF51419">
    <property type="entry name" value="PLP-binding barrel"/>
    <property type="match status" value="1"/>
</dbReference>
<dbReference type="InterPro" id="IPR011078">
    <property type="entry name" value="PyrdxlP_homeostasis"/>
</dbReference>
<feature type="compositionally biased region" description="Basic and acidic residues" evidence="5">
    <location>
        <begin position="249"/>
        <end position="272"/>
    </location>
</feature>
<evidence type="ECO:0000259" key="6">
    <source>
        <dbReference type="Pfam" id="PF01168"/>
    </source>
</evidence>
<comment type="function">
    <text evidence="2">Pyridoxal 5'-phosphate (PLP)-binding protein, which may be involved in intracellular homeostatic regulation of pyridoxal 5'-phosphate (PLP), the active form of vitamin B6.</text>
</comment>
<evidence type="ECO:0000256" key="2">
    <source>
        <dbReference type="HAMAP-Rule" id="MF_03225"/>
    </source>
</evidence>
<keyword evidence="1 2" id="KW-0663">Pyridoxal phosphate</keyword>
<dbReference type="InterPro" id="IPR029066">
    <property type="entry name" value="PLP-binding_barrel"/>
</dbReference>
<reference evidence="7" key="2">
    <citation type="submission" date="2017-10" db="EMBL/GenBank/DDBJ databases">
        <title>Ladona fulva Genome sequencing and assembly.</title>
        <authorList>
            <person name="Murali S."/>
            <person name="Richards S."/>
            <person name="Bandaranaike D."/>
            <person name="Bellair M."/>
            <person name="Blankenburg K."/>
            <person name="Chao H."/>
            <person name="Dinh H."/>
            <person name="Doddapaneni H."/>
            <person name="Dugan-Rocha S."/>
            <person name="Elkadiri S."/>
            <person name="Gnanaolivu R."/>
            <person name="Hernandez B."/>
            <person name="Skinner E."/>
            <person name="Javaid M."/>
            <person name="Lee S."/>
            <person name="Li M."/>
            <person name="Ming W."/>
            <person name="Munidasa M."/>
            <person name="Muniz J."/>
            <person name="Nguyen L."/>
            <person name="Hughes D."/>
            <person name="Osuji N."/>
            <person name="Pu L.-L."/>
            <person name="Puazo M."/>
            <person name="Qu C."/>
            <person name="Quiroz J."/>
            <person name="Raj R."/>
            <person name="Weissenberger G."/>
            <person name="Xin Y."/>
            <person name="Zou X."/>
            <person name="Han Y."/>
            <person name="Worley K."/>
            <person name="Muzny D."/>
            <person name="Gibbs R."/>
        </authorList>
    </citation>
    <scope>NUCLEOTIDE SEQUENCE</scope>
    <source>
        <strain evidence="7">Sampled in the wild</strain>
    </source>
</reference>
<dbReference type="PROSITE" id="PS01211">
    <property type="entry name" value="UPF0001"/>
    <property type="match status" value="1"/>
</dbReference>
<dbReference type="CDD" id="cd06822">
    <property type="entry name" value="PLPDE_III_YBL036c_euk"/>
    <property type="match status" value="1"/>
</dbReference>
<comment type="caution">
    <text evidence="7">The sequence shown here is derived from an EMBL/GenBank/DDBJ whole genome shotgun (WGS) entry which is preliminary data.</text>
</comment>
<dbReference type="Pfam" id="PF01168">
    <property type="entry name" value="Ala_racemase_N"/>
    <property type="match status" value="1"/>
</dbReference>
<evidence type="ECO:0000313" key="8">
    <source>
        <dbReference type="Proteomes" id="UP000792457"/>
    </source>
</evidence>
<dbReference type="InterPro" id="IPR001608">
    <property type="entry name" value="Ala_racemase_N"/>
</dbReference>
<dbReference type="PANTHER" id="PTHR10146:SF14">
    <property type="entry name" value="PYRIDOXAL PHOSPHATE HOMEOSTASIS PROTEIN"/>
    <property type="match status" value="1"/>
</dbReference>
<dbReference type="PIRSF" id="PIRSF004848">
    <property type="entry name" value="YBL036c_PLPDEIII"/>
    <property type="match status" value="1"/>
</dbReference>
<sequence>MIRRAMSEADVVSGLRIVRDKIQQACSKRPKELSTFQPRLVAVSKTKPKELIIAAYKAGHRYFGENYVQELIDKAHDPDILEQCKEIQWHFIGHLQRNKVNKVVNIPGLHLVETVDSEKLANTINDQYGKLLRENRLKVMVQVNTSGEEAKNGCPPKEAAHLVKHIMEKCKNLEFLGLMTIGAFGYDFSLGPNPDFVSLRNCREEVCKSLNMDPSQVELSMGMSNDFEHAVEMGSSNVRVGSSIFGARQRKESSSADEKLAKRVEEVKIDNN</sequence>
<accession>A0A8K0K3Y6</accession>
<dbReference type="OrthoDB" id="10264196at2759"/>
<organism evidence="7 8">
    <name type="scientific">Ladona fulva</name>
    <name type="common">Scarce chaser dragonfly</name>
    <name type="synonym">Libellula fulva</name>
    <dbReference type="NCBI Taxonomy" id="123851"/>
    <lineage>
        <taxon>Eukaryota</taxon>
        <taxon>Metazoa</taxon>
        <taxon>Ecdysozoa</taxon>
        <taxon>Arthropoda</taxon>
        <taxon>Hexapoda</taxon>
        <taxon>Insecta</taxon>
        <taxon>Pterygota</taxon>
        <taxon>Palaeoptera</taxon>
        <taxon>Odonata</taxon>
        <taxon>Epiprocta</taxon>
        <taxon>Anisoptera</taxon>
        <taxon>Libelluloidea</taxon>
        <taxon>Libellulidae</taxon>
        <taxon>Ladona</taxon>
    </lineage>
</organism>
<dbReference type="GO" id="GO:0030170">
    <property type="term" value="F:pyridoxal phosphate binding"/>
    <property type="evidence" value="ECO:0007669"/>
    <property type="project" value="UniProtKB-UniRule"/>
</dbReference>
<dbReference type="HAMAP" id="MF_02087">
    <property type="entry name" value="PLP_homeostasis"/>
    <property type="match status" value="1"/>
</dbReference>
<evidence type="ECO:0000313" key="7">
    <source>
        <dbReference type="EMBL" id="KAG8227875.1"/>
    </source>
</evidence>
<comment type="similarity">
    <text evidence="2 4">Belongs to the pyridoxal phosphate-binding protein YggS/PROSC family.</text>
</comment>
<evidence type="ECO:0000256" key="4">
    <source>
        <dbReference type="RuleBase" id="RU004514"/>
    </source>
</evidence>
<evidence type="ECO:0000256" key="5">
    <source>
        <dbReference type="SAM" id="MobiDB-lite"/>
    </source>
</evidence>
<evidence type="ECO:0000256" key="3">
    <source>
        <dbReference type="PIRSR" id="PIRSR004848-1"/>
    </source>
</evidence>
<evidence type="ECO:0000256" key="1">
    <source>
        <dbReference type="ARBA" id="ARBA00022898"/>
    </source>
</evidence>
<comment type="cofactor">
    <cofactor evidence="3">
        <name>pyridoxal 5'-phosphate</name>
        <dbReference type="ChEBI" id="CHEBI:597326"/>
    </cofactor>
</comment>
<dbReference type="PANTHER" id="PTHR10146">
    <property type="entry name" value="PROLINE SYNTHETASE CO-TRANSCRIBED BACTERIAL HOMOLOG PROTEIN"/>
    <property type="match status" value="1"/>
</dbReference>
<gene>
    <name evidence="7" type="ORF">J437_LFUL007185</name>
</gene>
<dbReference type="FunFam" id="3.20.20.10:FF:000007">
    <property type="entry name" value="Pyridoxal phosphate homeostasis protein"/>
    <property type="match status" value="1"/>
</dbReference>
<dbReference type="AlphaFoldDB" id="A0A8K0K3Y6"/>
<name>A0A8K0K3Y6_LADFU</name>
<keyword evidence="8" id="KW-1185">Reference proteome</keyword>
<dbReference type="Gene3D" id="3.20.20.10">
    <property type="entry name" value="Alanine racemase"/>
    <property type="match status" value="1"/>
</dbReference>
<feature type="domain" description="Alanine racemase N-terminal" evidence="6">
    <location>
        <begin position="37"/>
        <end position="248"/>
    </location>
</feature>
<feature type="modified residue" description="N6-(pyridoxal phosphate)lysine" evidence="2 3">
    <location>
        <position position="45"/>
    </location>
</feature>
<protein>
    <recommendedName>
        <fullName evidence="2">Pyridoxal phosphate homeostasis protein</fullName>
        <shortName evidence="2">PLP homeostasis protein</shortName>
    </recommendedName>
</protein>
<proteinExistence type="inferred from homology"/>
<feature type="region of interest" description="Disordered" evidence="5">
    <location>
        <begin position="247"/>
        <end position="272"/>
    </location>
</feature>
<dbReference type="EMBL" id="KZ308346">
    <property type="protein sequence ID" value="KAG8227875.1"/>
    <property type="molecule type" value="Genomic_DNA"/>
</dbReference>
<dbReference type="Proteomes" id="UP000792457">
    <property type="component" value="Unassembled WGS sequence"/>
</dbReference>
<reference evidence="7" key="1">
    <citation type="submission" date="2013-04" db="EMBL/GenBank/DDBJ databases">
        <authorList>
            <person name="Qu J."/>
            <person name="Murali S.C."/>
            <person name="Bandaranaike D."/>
            <person name="Bellair M."/>
            <person name="Blankenburg K."/>
            <person name="Chao H."/>
            <person name="Dinh H."/>
            <person name="Doddapaneni H."/>
            <person name="Downs B."/>
            <person name="Dugan-Rocha S."/>
            <person name="Elkadiri S."/>
            <person name="Gnanaolivu R.D."/>
            <person name="Hernandez B."/>
            <person name="Javaid M."/>
            <person name="Jayaseelan J.C."/>
            <person name="Lee S."/>
            <person name="Li M."/>
            <person name="Ming W."/>
            <person name="Munidasa M."/>
            <person name="Muniz J."/>
            <person name="Nguyen L."/>
            <person name="Ongeri F."/>
            <person name="Osuji N."/>
            <person name="Pu L.-L."/>
            <person name="Puazo M."/>
            <person name="Qu C."/>
            <person name="Quiroz J."/>
            <person name="Raj R."/>
            <person name="Weissenberger G."/>
            <person name="Xin Y."/>
            <person name="Zou X."/>
            <person name="Han Y."/>
            <person name="Richards S."/>
            <person name="Worley K."/>
            <person name="Muzny D."/>
            <person name="Gibbs R."/>
        </authorList>
    </citation>
    <scope>NUCLEOTIDE SEQUENCE</scope>
    <source>
        <strain evidence="7">Sampled in the wild</strain>
    </source>
</reference>
<dbReference type="NCBIfam" id="TIGR00044">
    <property type="entry name" value="YggS family pyridoxal phosphate-dependent enzyme"/>
    <property type="match status" value="1"/>
</dbReference>